<accession>A0A445C4P3</accession>
<proteinExistence type="predicted"/>
<evidence type="ECO:0000256" key="2">
    <source>
        <dbReference type="ARBA" id="ARBA00022737"/>
    </source>
</evidence>
<dbReference type="EMBL" id="SDMP01000007">
    <property type="protein sequence ID" value="RYR45873.1"/>
    <property type="molecule type" value="Genomic_DNA"/>
</dbReference>
<protein>
    <submittedName>
        <fullName evidence="3">Uncharacterized protein</fullName>
    </submittedName>
</protein>
<evidence type="ECO:0000313" key="4">
    <source>
        <dbReference type="Proteomes" id="UP000289738"/>
    </source>
</evidence>
<reference evidence="3 4" key="1">
    <citation type="submission" date="2019-01" db="EMBL/GenBank/DDBJ databases">
        <title>Sequencing of cultivated peanut Arachis hypogaea provides insights into genome evolution and oil improvement.</title>
        <authorList>
            <person name="Chen X."/>
        </authorList>
    </citation>
    <scope>NUCLEOTIDE SEQUENCE [LARGE SCALE GENOMIC DNA]</scope>
    <source>
        <strain evidence="4">cv. Fuhuasheng</strain>
        <tissue evidence="3">Leaves</tissue>
    </source>
</reference>
<dbReference type="Pfam" id="PF07725">
    <property type="entry name" value="LRR_3"/>
    <property type="match status" value="1"/>
</dbReference>
<sequence>MEAELIEEIVTTVWTRLQPKLPTFRDGLVNESTQGIVLELWHLHHEARWHPEGFSNMEILRLLILSSNLHLPLGLKCLSSGLKVLVWRECPLNALPLGVPLDELVRLEMPHSNLKQLWNGMQVT</sequence>
<keyword evidence="1" id="KW-0433">Leucine-rich repeat</keyword>
<dbReference type="AlphaFoldDB" id="A0A445C4P3"/>
<keyword evidence="2" id="KW-0677">Repeat</keyword>
<organism evidence="3 4">
    <name type="scientific">Arachis hypogaea</name>
    <name type="common">Peanut</name>
    <dbReference type="NCBI Taxonomy" id="3818"/>
    <lineage>
        <taxon>Eukaryota</taxon>
        <taxon>Viridiplantae</taxon>
        <taxon>Streptophyta</taxon>
        <taxon>Embryophyta</taxon>
        <taxon>Tracheophyta</taxon>
        <taxon>Spermatophyta</taxon>
        <taxon>Magnoliopsida</taxon>
        <taxon>eudicotyledons</taxon>
        <taxon>Gunneridae</taxon>
        <taxon>Pentapetalae</taxon>
        <taxon>rosids</taxon>
        <taxon>fabids</taxon>
        <taxon>Fabales</taxon>
        <taxon>Fabaceae</taxon>
        <taxon>Papilionoideae</taxon>
        <taxon>50 kb inversion clade</taxon>
        <taxon>dalbergioids sensu lato</taxon>
        <taxon>Dalbergieae</taxon>
        <taxon>Pterocarpus clade</taxon>
        <taxon>Arachis</taxon>
    </lineage>
</organism>
<dbReference type="InterPro" id="IPR011713">
    <property type="entry name" value="Leu-rich_rpt_3"/>
</dbReference>
<comment type="caution">
    <text evidence="3">The sequence shown here is derived from an EMBL/GenBank/DDBJ whole genome shotgun (WGS) entry which is preliminary data.</text>
</comment>
<name>A0A445C4P3_ARAHY</name>
<evidence type="ECO:0000256" key="1">
    <source>
        <dbReference type="ARBA" id="ARBA00022614"/>
    </source>
</evidence>
<evidence type="ECO:0000313" key="3">
    <source>
        <dbReference type="EMBL" id="RYR45873.1"/>
    </source>
</evidence>
<gene>
    <name evidence="3" type="ORF">Ahy_A07g031645</name>
</gene>
<keyword evidence="4" id="KW-1185">Reference proteome</keyword>
<dbReference type="Proteomes" id="UP000289738">
    <property type="component" value="Chromosome A07"/>
</dbReference>